<dbReference type="Proteomes" id="UP000659904">
    <property type="component" value="Unassembled WGS sequence"/>
</dbReference>
<name>A0A8J3P2K9_9ACTN</name>
<keyword evidence="3" id="KW-1185">Reference proteome</keyword>
<organism evidence="2 3">
    <name type="scientific">Catellatospora citrea</name>
    <dbReference type="NCBI Taxonomy" id="53366"/>
    <lineage>
        <taxon>Bacteria</taxon>
        <taxon>Bacillati</taxon>
        <taxon>Actinomycetota</taxon>
        <taxon>Actinomycetes</taxon>
        <taxon>Micromonosporales</taxon>
        <taxon>Micromonosporaceae</taxon>
        <taxon>Catellatospora</taxon>
    </lineage>
</organism>
<proteinExistence type="predicted"/>
<evidence type="ECO:0000313" key="2">
    <source>
        <dbReference type="EMBL" id="GIG01726.1"/>
    </source>
</evidence>
<feature type="region of interest" description="Disordered" evidence="1">
    <location>
        <begin position="1"/>
        <end position="59"/>
    </location>
</feature>
<protein>
    <submittedName>
        <fullName evidence="2">Uncharacterized protein</fullName>
    </submittedName>
</protein>
<feature type="compositionally biased region" description="Low complexity" evidence="1">
    <location>
        <begin position="13"/>
        <end position="26"/>
    </location>
</feature>
<feature type="region of interest" description="Disordered" evidence="1">
    <location>
        <begin position="147"/>
        <end position="182"/>
    </location>
</feature>
<evidence type="ECO:0000313" key="3">
    <source>
        <dbReference type="Proteomes" id="UP000659904"/>
    </source>
</evidence>
<reference evidence="2 3" key="1">
    <citation type="submission" date="2021-01" db="EMBL/GenBank/DDBJ databases">
        <title>Whole genome shotgun sequence of Catellatospora citrea NBRC 14495.</title>
        <authorList>
            <person name="Komaki H."/>
            <person name="Tamura T."/>
        </authorList>
    </citation>
    <scope>NUCLEOTIDE SEQUENCE [LARGE SCALE GENOMIC DNA]</scope>
    <source>
        <strain evidence="2 3">NBRC 14495</strain>
    </source>
</reference>
<dbReference type="AlphaFoldDB" id="A0A8J3P2K9"/>
<evidence type="ECO:0000256" key="1">
    <source>
        <dbReference type="SAM" id="MobiDB-lite"/>
    </source>
</evidence>
<feature type="region of interest" description="Disordered" evidence="1">
    <location>
        <begin position="107"/>
        <end position="126"/>
    </location>
</feature>
<feature type="compositionally biased region" description="Low complexity" evidence="1">
    <location>
        <begin position="113"/>
        <end position="126"/>
    </location>
</feature>
<feature type="compositionally biased region" description="Basic and acidic residues" evidence="1">
    <location>
        <begin position="159"/>
        <end position="170"/>
    </location>
</feature>
<feature type="compositionally biased region" description="Gly residues" evidence="1">
    <location>
        <begin position="43"/>
        <end position="53"/>
    </location>
</feature>
<feature type="compositionally biased region" description="Basic residues" evidence="1">
    <location>
        <begin position="147"/>
        <end position="158"/>
    </location>
</feature>
<comment type="caution">
    <text evidence="2">The sequence shown here is derived from an EMBL/GenBank/DDBJ whole genome shotgun (WGS) entry which is preliminary data.</text>
</comment>
<dbReference type="EMBL" id="BONH01000042">
    <property type="protein sequence ID" value="GIG01726.1"/>
    <property type="molecule type" value="Genomic_DNA"/>
</dbReference>
<sequence length="204" mass="19533">MPKAEPPTTTIASSSGSQRRGRLSGSDGSGSTGGRPNPAVLGGMAGPAAGGAPGADAGAAGSGVIGASAGPAGMLAGPSGVDGGAVGPDDSGACHVYAGAGCCHSGSGGHGAAGPPSRSPGAVPGVGRSDMGAAYLRYARRKVTSVSRSHIHLRKRAKVSKDGAKPRLADRQPSVVRGGVPRVMTGPSPLSCWASADHCPARGP</sequence>
<gene>
    <name evidence="2" type="ORF">Cci01nite_68190</name>
</gene>
<accession>A0A8J3P2K9</accession>